<evidence type="ECO:0000259" key="13">
    <source>
        <dbReference type="PROSITE" id="PS51747"/>
    </source>
</evidence>
<accession>A0ABS9J5R4</accession>
<evidence type="ECO:0000256" key="11">
    <source>
        <dbReference type="ARBA" id="ARBA00023268"/>
    </source>
</evidence>
<dbReference type="InterPro" id="IPR016193">
    <property type="entry name" value="Cytidine_deaminase-like"/>
</dbReference>
<dbReference type="CDD" id="cd01284">
    <property type="entry name" value="Riboflavin_deaminase-reductase"/>
    <property type="match status" value="1"/>
</dbReference>
<evidence type="ECO:0000256" key="3">
    <source>
        <dbReference type="ARBA" id="ARBA00004910"/>
    </source>
</evidence>
<comment type="pathway">
    <text evidence="2 12">Cofactor biosynthesis; riboflavin biosynthesis; 5-amino-6-(D-ribitylamino)uracil from GTP: step 2/4.</text>
</comment>
<evidence type="ECO:0000256" key="12">
    <source>
        <dbReference type="PIRNR" id="PIRNR006769"/>
    </source>
</evidence>
<evidence type="ECO:0000256" key="1">
    <source>
        <dbReference type="ARBA" id="ARBA00002151"/>
    </source>
</evidence>
<sequence length="356" mass="40110">MNIHEFYIKRCIKLAKNGLGNTYPNPMVGSVIVADGKIIGEGYTSPAGQNHAEVNAIQSVKDTSLLKNATIYVTLEPCSHFGKTPPCADLIIKNKIPNVVIGALDTNEKVCGRGIQKLMEAGCNVTIGILEDECREANKRFFTFQEKKRPYIILKWAESADGFISPQQLAEKREPVWITGETSRQLVHKWRAEEHAILVGTTTVIKDNPKLNTRDWKGNSPTRFIIDRKLKTPKDSFVLDDTQHTVFIVDKNTNTPSTLFKNTSFEKIDFEEDVTKQIINVLHKNNIQSIIIEGGSKTLQSFINVDLWDEARVFKGKVIFNKGTEAPDINVSKLFSEEKIASDILKIYKNTEDEKE</sequence>
<dbReference type="EC" id="1.1.1.193" evidence="12"/>
<comment type="pathway">
    <text evidence="3 12">Cofactor biosynthesis; riboflavin biosynthesis; 5-amino-6-(D-ribitylamino)uracil from GTP: step 3/4.</text>
</comment>
<dbReference type="EC" id="3.5.4.26" evidence="12"/>
<keyword evidence="15" id="KW-1185">Reference proteome</keyword>
<name>A0ABS9J5R4_9FLAO</name>
<evidence type="ECO:0000256" key="6">
    <source>
        <dbReference type="ARBA" id="ARBA00022619"/>
    </source>
</evidence>
<dbReference type="PROSITE" id="PS51747">
    <property type="entry name" value="CYT_DCMP_DEAMINASES_2"/>
    <property type="match status" value="1"/>
</dbReference>
<organism evidence="14 15">
    <name type="scientific">Joostella atrarenae</name>
    <dbReference type="NCBI Taxonomy" id="679257"/>
    <lineage>
        <taxon>Bacteria</taxon>
        <taxon>Pseudomonadati</taxon>
        <taxon>Bacteroidota</taxon>
        <taxon>Flavobacteriia</taxon>
        <taxon>Flavobacteriales</taxon>
        <taxon>Flavobacteriaceae</taxon>
        <taxon>Joostella</taxon>
    </lineage>
</organism>
<dbReference type="GO" id="GO:0008703">
    <property type="term" value="F:5-amino-6-(5-phosphoribosylamino)uracil reductase activity"/>
    <property type="evidence" value="ECO:0007669"/>
    <property type="project" value="UniProtKB-EC"/>
</dbReference>
<evidence type="ECO:0000256" key="2">
    <source>
        <dbReference type="ARBA" id="ARBA00004882"/>
    </source>
</evidence>
<evidence type="ECO:0000256" key="7">
    <source>
        <dbReference type="ARBA" id="ARBA00022723"/>
    </source>
</evidence>
<dbReference type="InterPro" id="IPR016192">
    <property type="entry name" value="APOBEC/CMP_deaminase_Zn-bd"/>
</dbReference>
<dbReference type="Proteomes" id="UP000829517">
    <property type="component" value="Unassembled WGS sequence"/>
</dbReference>
<dbReference type="PROSITE" id="PS00903">
    <property type="entry name" value="CYT_DCMP_DEAMINASES_1"/>
    <property type="match status" value="1"/>
</dbReference>
<proteinExistence type="inferred from homology"/>
<keyword evidence="6 12" id="KW-0686">Riboflavin biosynthesis</keyword>
<comment type="similarity">
    <text evidence="5 12">In the C-terminal section; belongs to the HTP reductase family.</text>
</comment>
<keyword evidence="9 12" id="KW-0521">NADP</keyword>
<comment type="similarity">
    <text evidence="4 12">In the N-terminal section; belongs to the cytidine and deoxycytidylate deaminase family.</text>
</comment>
<evidence type="ECO:0000256" key="9">
    <source>
        <dbReference type="ARBA" id="ARBA00022857"/>
    </source>
</evidence>
<evidence type="ECO:0000313" key="15">
    <source>
        <dbReference type="Proteomes" id="UP000829517"/>
    </source>
</evidence>
<dbReference type="SUPFAM" id="SSF53927">
    <property type="entry name" value="Cytidine deaminase-like"/>
    <property type="match status" value="1"/>
</dbReference>
<dbReference type="PANTHER" id="PTHR38011:SF7">
    <property type="entry name" value="2,5-DIAMINO-6-RIBOSYLAMINO-4(3H)-PYRIMIDINONE 5'-PHOSPHATE REDUCTASE"/>
    <property type="match status" value="1"/>
</dbReference>
<feature type="domain" description="CMP/dCMP-type deaminase" evidence="13">
    <location>
        <begin position="2"/>
        <end position="126"/>
    </location>
</feature>
<evidence type="ECO:0000256" key="10">
    <source>
        <dbReference type="ARBA" id="ARBA00023002"/>
    </source>
</evidence>
<comment type="catalytic activity">
    <reaction evidence="12">
        <text>5-amino-6-(5-phospho-D-ribitylamino)uracil + NADP(+) = 5-amino-6-(5-phospho-D-ribosylamino)uracil + NADPH + H(+)</text>
        <dbReference type="Rhea" id="RHEA:17845"/>
        <dbReference type="ChEBI" id="CHEBI:15378"/>
        <dbReference type="ChEBI" id="CHEBI:57783"/>
        <dbReference type="ChEBI" id="CHEBI:58349"/>
        <dbReference type="ChEBI" id="CHEBI:58421"/>
        <dbReference type="ChEBI" id="CHEBI:58453"/>
        <dbReference type="EC" id="1.1.1.193"/>
    </reaction>
</comment>
<evidence type="ECO:0000256" key="4">
    <source>
        <dbReference type="ARBA" id="ARBA00005259"/>
    </source>
</evidence>
<gene>
    <name evidence="14" type="primary">ribD</name>
    <name evidence="14" type="ORF">JM658_13090</name>
</gene>
<evidence type="ECO:0000256" key="5">
    <source>
        <dbReference type="ARBA" id="ARBA00007417"/>
    </source>
</evidence>
<comment type="catalytic activity">
    <reaction evidence="12">
        <text>2,5-diamino-6-hydroxy-4-(5-phosphoribosylamino)-pyrimidine + H2O + H(+) = 5-amino-6-(5-phospho-D-ribosylamino)uracil + NH4(+)</text>
        <dbReference type="Rhea" id="RHEA:21868"/>
        <dbReference type="ChEBI" id="CHEBI:15377"/>
        <dbReference type="ChEBI" id="CHEBI:15378"/>
        <dbReference type="ChEBI" id="CHEBI:28938"/>
        <dbReference type="ChEBI" id="CHEBI:58453"/>
        <dbReference type="ChEBI" id="CHEBI:58614"/>
        <dbReference type="EC" id="3.5.4.26"/>
    </reaction>
</comment>
<dbReference type="Gene3D" id="3.40.430.10">
    <property type="entry name" value="Dihydrofolate Reductase, subunit A"/>
    <property type="match status" value="1"/>
</dbReference>
<dbReference type="EMBL" id="JAETXX010000009">
    <property type="protein sequence ID" value="MCF8715764.1"/>
    <property type="molecule type" value="Genomic_DNA"/>
</dbReference>
<reference evidence="14 15" key="1">
    <citation type="submission" date="2021-01" db="EMBL/GenBank/DDBJ databases">
        <title>Genome sequencing of Joostella atrarenae M1-2 (= KCTC 23194).</title>
        <authorList>
            <person name="Zakaria M.R."/>
            <person name="Lam M.Q."/>
            <person name="Chong C.S."/>
        </authorList>
    </citation>
    <scope>NUCLEOTIDE SEQUENCE [LARGE SCALE GENOMIC DNA]</scope>
    <source>
        <strain evidence="14 15">M1-2</strain>
    </source>
</reference>
<evidence type="ECO:0000313" key="14">
    <source>
        <dbReference type="EMBL" id="MCF8715764.1"/>
    </source>
</evidence>
<dbReference type="Pfam" id="PF00383">
    <property type="entry name" value="dCMP_cyt_deam_1"/>
    <property type="match status" value="1"/>
</dbReference>
<keyword evidence="10 12" id="KW-0560">Oxidoreductase</keyword>
<dbReference type="InterPro" id="IPR050765">
    <property type="entry name" value="Riboflavin_Biosynth_HTPR"/>
</dbReference>
<dbReference type="InterPro" id="IPR002734">
    <property type="entry name" value="RibDG_C"/>
</dbReference>
<dbReference type="Gene3D" id="3.40.140.10">
    <property type="entry name" value="Cytidine Deaminase, domain 2"/>
    <property type="match status" value="1"/>
</dbReference>
<keyword evidence="7 12" id="KW-0479">Metal-binding</keyword>
<dbReference type="NCBIfam" id="TIGR00326">
    <property type="entry name" value="eubact_ribD"/>
    <property type="match status" value="1"/>
</dbReference>
<comment type="caution">
    <text evidence="14">The sequence shown here is derived from an EMBL/GenBank/DDBJ whole genome shotgun (WGS) entry which is preliminary data.</text>
</comment>
<dbReference type="Pfam" id="PF01872">
    <property type="entry name" value="RibD_C"/>
    <property type="match status" value="1"/>
</dbReference>
<dbReference type="GO" id="GO:0008835">
    <property type="term" value="F:diaminohydroxyphosphoribosylaminopyrimidine deaminase activity"/>
    <property type="evidence" value="ECO:0007669"/>
    <property type="project" value="UniProtKB-EC"/>
</dbReference>
<comment type="cofactor">
    <cofactor evidence="12">
        <name>Zn(2+)</name>
        <dbReference type="ChEBI" id="CHEBI:29105"/>
    </cofactor>
    <text evidence="12">Binds 1 zinc ion.</text>
</comment>
<dbReference type="PIRSF" id="PIRSF006769">
    <property type="entry name" value="RibD"/>
    <property type="match status" value="1"/>
</dbReference>
<dbReference type="InterPro" id="IPR024072">
    <property type="entry name" value="DHFR-like_dom_sf"/>
</dbReference>
<protein>
    <recommendedName>
        <fullName evidence="12">Riboflavin biosynthesis protein RibD</fullName>
    </recommendedName>
    <domain>
        <recommendedName>
            <fullName evidence="12">Diaminohydroxyphosphoribosylaminopyrimidine deaminase</fullName>
            <shortName evidence="12">DRAP deaminase</shortName>
            <ecNumber evidence="12">3.5.4.26</ecNumber>
        </recommendedName>
        <alternativeName>
            <fullName evidence="12">Riboflavin-specific deaminase</fullName>
        </alternativeName>
    </domain>
    <domain>
        <recommendedName>
            <fullName evidence="12">5-amino-6-(5-phosphoribosylamino)uracil reductase</fullName>
            <ecNumber evidence="12">1.1.1.193</ecNumber>
        </recommendedName>
        <alternativeName>
            <fullName evidence="12">HTP reductase</fullName>
        </alternativeName>
    </domain>
</protein>
<comment type="function">
    <text evidence="1 12">Converts 2,5-diamino-6-(ribosylamino)-4(3h)-pyrimidinone 5'-phosphate into 5-amino-6-(ribosylamino)-2,4(1h,3h)-pyrimidinedione 5'-phosphate.</text>
</comment>
<dbReference type="PANTHER" id="PTHR38011">
    <property type="entry name" value="DIHYDROFOLATE REDUCTASE FAMILY PROTEIN (AFU_ORTHOLOGUE AFUA_8G06820)"/>
    <property type="match status" value="1"/>
</dbReference>
<keyword evidence="11" id="KW-0511">Multifunctional enzyme</keyword>
<dbReference type="InterPro" id="IPR002125">
    <property type="entry name" value="CMP_dCMP_dom"/>
</dbReference>
<evidence type="ECO:0000256" key="8">
    <source>
        <dbReference type="ARBA" id="ARBA00022833"/>
    </source>
</evidence>
<dbReference type="RefSeq" id="WP_236959725.1">
    <property type="nucleotide sequence ID" value="NZ_JAETXX010000009.1"/>
</dbReference>
<keyword evidence="12 14" id="KW-0378">Hydrolase</keyword>
<dbReference type="InterPro" id="IPR004794">
    <property type="entry name" value="Eubact_RibD"/>
</dbReference>
<dbReference type="SUPFAM" id="SSF53597">
    <property type="entry name" value="Dihydrofolate reductase-like"/>
    <property type="match status" value="1"/>
</dbReference>
<keyword evidence="8 12" id="KW-0862">Zinc</keyword>